<name>A0A2A6BFW4_PRIPA</name>
<sequence>MAILQYSKEVNDSIRSIETRKKSENIFGATEYVIKSVNLPTSNLPLPLLLIYLESLLPIDPLPSPPNGLYDRRETRGKERLETLQPEQAVILREEARRRWKKGGINNCSFDNILFTGGNLNH</sequence>
<proteinExistence type="predicted"/>
<gene>
    <name evidence="1" type="primary">WBGene00282753</name>
</gene>
<protein>
    <submittedName>
        <fullName evidence="1">Uncharacterized protein</fullName>
    </submittedName>
</protein>
<dbReference type="AlphaFoldDB" id="A0A2A6BFW4"/>
<evidence type="ECO:0000313" key="2">
    <source>
        <dbReference type="Proteomes" id="UP000005239"/>
    </source>
</evidence>
<accession>A0A8R1Z5W7</accession>
<evidence type="ECO:0000313" key="1">
    <source>
        <dbReference type="EnsemblMetazoa" id="PPA44384.1"/>
    </source>
</evidence>
<accession>A0A2A6BFW4</accession>
<dbReference type="EnsemblMetazoa" id="PPA44384.1">
    <property type="protein sequence ID" value="PPA44384.1"/>
    <property type="gene ID" value="WBGene00282753"/>
</dbReference>
<dbReference type="Proteomes" id="UP000005239">
    <property type="component" value="Unassembled WGS sequence"/>
</dbReference>
<reference evidence="2" key="1">
    <citation type="journal article" date="2008" name="Nat. Genet.">
        <title>The Pristionchus pacificus genome provides a unique perspective on nematode lifestyle and parasitism.</title>
        <authorList>
            <person name="Dieterich C."/>
            <person name="Clifton S.W."/>
            <person name="Schuster L.N."/>
            <person name="Chinwalla A."/>
            <person name="Delehaunty K."/>
            <person name="Dinkelacker I."/>
            <person name="Fulton L."/>
            <person name="Fulton R."/>
            <person name="Godfrey J."/>
            <person name="Minx P."/>
            <person name="Mitreva M."/>
            <person name="Roeseler W."/>
            <person name="Tian H."/>
            <person name="Witte H."/>
            <person name="Yang S.P."/>
            <person name="Wilson R.K."/>
            <person name="Sommer R.J."/>
        </authorList>
    </citation>
    <scope>NUCLEOTIDE SEQUENCE [LARGE SCALE GENOMIC DNA]</scope>
    <source>
        <strain evidence="2">PS312</strain>
    </source>
</reference>
<reference evidence="1" key="2">
    <citation type="submission" date="2022-06" db="UniProtKB">
        <authorList>
            <consortium name="EnsemblMetazoa"/>
        </authorList>
    </citation>
    <scope>IDENTIFICATION</scope>
    <source>
        <strain evidence="1">PS312</strain>
    </source>
</reference>
<organism evidence="1 2">
    <name type="scientific">Pristionchus pacificus</name>
    <name type="common">Parasitic nematode worm</name>
    <dbReference type="NCBI Taxonomy" id="54126"/>
    <lineage>
        <taxon>Eukaryota</taxon>
        <taxon>Metazoa</taxon>
        <taxon>Ecdysozoa</taxon>
        <taxon>Nematoda</taxon>
        <taxon>Chromadorea</taxon>
        <taxon>Rhabditida</taxon>
        <taxon>Rhabditina</taxon>
        <taxon>Diplogasteromorpha</taxon>
        <taxon>Diplogasteroidea</taxon>
        <taxon>Neodiplogasteridae</taxon>
        <taxon>Pristionchus</taxon>
    </lineage>
</organism>
<keyword evidence="2" id="KW-1185">Reference proteome</keyword>